<name>A0A2R6X1X1_MARPO</name>
<dbReference type="CDD" id="cd01837">
    <property type="entry name" value="SGNH_plant_lipase_like"/>
    <property type="match status" value="1"/>
</dbReference>
<reference evidence="5" key="1">
    <citation type="journal article" date="2017" name="Cell">
        <title>Insights into land plant evolution garnered from the Marchantia polymorpha genome.</title>
        <authorList>
            <person name="Bowman J.L."/>
            <person name="Kohchi T."/>
            <person name="Yamato K.T."/>
            <person name="Jenkins J."/>
            <person name="Shu S."/>
            <person name="Ishizaki K."/>
            <person name="Yamaoka S."/>
            <person name="Nishihama R."/>
            <person name="Nakamura Y."/>
            <person name="Berger F."/>
            <person name="Adam C."/>
            <person name="Aki S.S."/>
            <person name="Althoff F."/>
            <person name="Araki T."/>
            <person name="Arteaga-Vazquez M.A."/>
            <person name="Balasubrmanian S."/>
            <person name="Barry K."/>
            <person name="Bauer D."/>
            <person name="Boehm C.R."/>
            <person name="Briginshaw L."/>
            <person name="Caballero-Perez J."/>
            <person name="Catarino B."/>
            <person name="Chen F."/>
            <person name="Chiyoda S."/>
            <person name="Chovatia M."/>
            <person name="Davies K.M."/>
            <person name="Delmans M."/>
            <person name="Demura T."/>
            <person name="Dierschke T."/>
            <person name="Dolan L."/>
            <person name="Dorantes-Acosta A.E."/>
            <person name="Eklund D.M."/>
            <person name="Florent S.N."/>
            <person name="Flores-Sandoval E."/>
            <person name="Fujiyama A."/>
            <person name="Fukuzawa H."/>
            <person name="Galik B."/>
            <person name="Grimanelli D."/>
            <person name="Grimwood J."/>
            <person name="Grossniklaus U."/>
            <person name="Hamada T."/>
            <person name="Haseloff J."/>
            <person name="Hetherington A.J."/>
            <person name="Higo A."/>
            <person name="Hirakawa Y."/>
            <person name="Hundley H.N."/>
            <person name="Ikeda Y."/>
            <person name="Inoue K."/>
            <person name="Inoue S.I."/>
            <person name="Ishida S."/>
            <person name="Jia Q."/>
            <person name="Kakita M."/>
            <person name="Kanazawa T."/>
            <person name="Kawai Y."/>
            <person name="Kawashima T."/>
            <person name="Kennedy M."/>
            <person name="Kinose K."/>
            <person name="Kinoshita T."/>
            <person name="Kohara Y."/>
            <person name="Koide E."/>
            <person name="Komatsu K."/>
            <person name="Kopischke S."/>
            <person name="Kubo M."/>
            <person name="Kyozuka J."/>
            <person name="Lagercrantz U."/>
            <person name="Lin S.S."/>
            <person name="Lindquist E."/>
            <person name="Lipzen A.M."/>
            <person name="Lu C.W."/>
            <person name="De Luna E."/>
            <person name="Martienssen R.A."/>
            <person name="Minamino N."/>
            <person name="Mizutani M."/>
            <person name="Mizutani M."/>
            <person name="Mochizuki N."/>
            <person name="Monte I."/>
            <person name="Mosher R."/>
            <person name="Nagasaki H."/>
            <person name="Nakagami H."/>
            <person name="Naramoto S."/>
            <person name="Nishitani K."/>
            <person name="Ohtani M."/>
            <person name="Okamoto T."/>
            <person name="Okumura M."/>
            <person name="Phillips J."/>
            <person name="Pollak B."/>
            <person name="Reinders A."/>
            <person name="Rovekamp M."/>
            <person name="Sano R."/>
            <person name="Sawa S."/>
            <person name="Schmid M.W."/>
            <person name="Shirakawa M."/>
            <person name="Solano R."/>
            <person name="Spunde A."/>
            <person name="Suetsugu N."/>
            <person name="Sugano S."/>
            <person name="Sugiyama A."/>
            <person name="Sun R."/>
            <person name="Suzuki Y."/>
            <person name="Takenaka M."/>
            <person name="Takezawa D."/>
            <person name="Tomogane H."/>
            <person name="Tsuzuki M."/>
            <person name="Ueda T."/>
            <person name="Umeda M."/>
            <person name="Ward J.M."/>
            <person name="Watanabe Y."/>
            <person name="Yazaki K."/>
            <person name="Yokoyama R."/>
            <person name="Yoshitake Y."/>
            <person name="Yotsui I."/>
            <person name="Zachgo S."/>
            <person name="Schmutz J."/>
        </authorList>
    </citation>
    <scope>NUCLEOTIDE SEQUENCE [LARGE SCALE GENOMIC DNA]</scope>
    <source>
        <strain evidence="5">Tak-1</strain>
    </source>
</reference>
<protein>
    <recommendedName>
        <fullName evidence="6">GDSL esterase/lipase</fullName>
    </recommendedName>
</protein>
<dbReference type="EMBL" id="KZ772714">
    <property type="protein sequence ID" value="PTQ40092.1"/>
    <property type="molecule type" value="Genomic_DNA"/>
</dbReference>
<dbReference type="Proteomes" id="UP000244005">
    <property type="component" value="Unassembled WGS sequence"/>
</dbReference>
<dbReference type="PANTHER" id="PTHR45966">
    <property type="entry name" value="GDSL-LIKE LIPASE/ACYLHYDROLASE"/>
    <property type="match status" value="1"/>
</dbReference>
<feature type="chain" id="PRO_5015320738" description="GDSL esterase/lipase" evidence="3">
    <location>
        <begin position="26"/>
        <end position="381"/>
    </location>
</feature>
<evidence type="ECO:0000256" key="3">
    <source>
        <dbReference type="SAM" id="SignalP"/>
    </source>
</evidence>
<evidence type="ECO:0000256" key="2">
    <source>
        <dbReference type="ARBA" id="ARBA00022729"/>
    </source>
</evidence>
<dbReference type="PANTHER" id="PTHR45966:SF37">
    <property type="entry name" value="GDSL ESTERASE_LIPASE"/>
    <property type="match status" value="1"/>
</dbReference>
<dbReference type="OMA" id="CVEPANN"/>
<dbReference type="Gramene" id="Mp2g15020.1">
    <property type="protein sequence ID" value="Mp2g15020.1.cds"/>
    <property type="gene ID" value="Mp2g15020"/>
</dbReference>
<evidence type="ECO:0000313" key="4">
    <source>
        <dbReference type="EMBL" id="PTQ40092.1"/>
    </source>
</evidence>
<dbReference type="Pfam" id="PF00657">
    <property type="entry name" value="Lipase_GDSL"/>
    <property type="match status" value="1"/>
</dbReference>
<dbReference type="InterPro" id="IPR035669">
    <property type="entry name" value="SGNH_plant_lipase-like"/>
</dbReference>
<dbReference type="GO" id="GO:0016788">
    <property type="term" value="F:hydrolase activity, acting on ester bonds"/>
    <property type="evidence" value="ECO:0007669"/>
    <property type="project" value="InterPro"/>
</dbReference>
<keyword evidence="5" id="KW-1185">Reference proteome</keyword>
<organism evidence="4 5">
    <name type="scientific">Marchantia polymorpha</name>
    <name type="common">Common liverwort</name>
    <name type="synonym">Marchantia aquatica</name>
    <dbReference type="NCBI Taxonomy" id="3197"/>
    <lineage>
        <taxon>Eukaryota</taxon>
        <taxon>Viridiplantae</taxon>
        <taxon>Streptophyta</taxon>
        <taxon>Embryophyta</taxon>
        <taxon>Marchantiophyta</taxon>
        <taxon>Marchantiopsida</taxon>
        <taxon>Marchantiidae</taxon>
        <taxon>Marchantiales</taxon>
        <taxon>Marchantiaceae</taxon>
        <taxon>Marchantia</taxon>
    </lineage>
</organism>
<comment type="similarity">
    <text evidence="1">Belongs to the 'GDSL' lipolytic enzyme family.</text>
</comment>
<dbReference type="InterPro" id="IPR036514">
    <property type="entry name" value="SGNH_hydro_sf"/>
</dbReference>
<gene>
    <name evidence="4" type="ORF">MARPO_0042s0125</name>
</gene>
<sequence length="381" mass="41316">MGKCSVTAMFCVAALTLLALSGAEASNRAGNGRKFDVPAIFSFGDSTADAGTNTFLANPAFLANFTPYGQTYFHRPTGRFTDGRLWIDFLAQEFGLPVMRAYLDPSFKDYTKGVDFASAGSGNFEATKTMLAAIFEGGTVVNTDEQIRQFRQVKASLIRTLGKTAAARLLARSIYVFSTGSNDISWGYLLNATMQEIYTPDQFTTRIINSLYDSIQALYAEGAKKIVINGLGPIGCLPGNVKSNNGSCVEPANNMTKLFNSKLPELQQRLTLKCPGSFIIFTDKYDFVANIIKNGSEHGFTKGSTACCGTGPFNGDVGGCGSVDANGTALYNLCPKEKLGEYVFWDYAHPTEKLYHLVSGIYMNGGTKYMKPFNISQLAHC</sequence>
<dbReference type="InterPro" id="IPR001087">
    <property type="entry name" value="GDSL"/>
</dbReference>
<evidence type="ECO:0000256" key="1">
    <source>
        <dbReference type="ARBA" id="ARBA00008668"/>
    </source>
</evidence>
<evidence type="ECO:0008006" key="6">
    <source>
        <dbReference type="Google" id="ProtNLM"/>
    </source>
</evidence>
<proteinExistence type="inferred from homology"/>
<keyword evidence="2 3" id="KW-0732">Signal</keyword>
<dbReference type="AlphaFoldDB" id="A0A2R6X1X1"/>
<accession>A0A2R6X1X1</accession>
<evidence type="ECO:0000313" key="5">
    <source>
        <dbReference type="Proteomes" id="UP000244005"/>
    </source>
</evidence>
<dbReference type="Gene3D" id="3.40.50.1110">
    <property type="entry name" value="SGNH hydrolase"/>
    <property type="match status" value="1"/>
</dbReference>
<feature type="signal peptide" evidence="3">
    <location>
        <begin position="1"/>
        <end position="25"/>
    </location>
</feature>
<dbReference type="InterPro" id="IPR044552">
    <property type="entry name" value="GLIP1-5/GLL25"/>
</dbReference>
<dbReference type="SUPFAM" id="SSF52266">
    <property type="entry name" value="SGNH hydrolase"/>
    <property type="match status" value="1"/>
</dbReference>
<dbReference type="OrthoDB" id="1600564at2759"/>